<evidence type="ECO:0000313" key="1">
    <source>
        <dbReference type="EMBL" id="TMX75374.1"/>
    </source>
</evidence>
<evidence type="ECO:0000313" key="2">
    <source>
        <dbReference type="Proteomes" id="UP000718715"/>
    </source>
</evidence>
<accession>A0ACD3SYL7</accession>
<organism evidence="1 2">
    <name type="scientific">Photobacterium damselae</name>
    <dbReference type="NCBI Taxonomy" id="38293"/>
    <lineage>
        <taxon>Bacteria</taxon>
        <taxon>Pseudomonadati</taxon>
        <taxon>Pseudomonadota</taxon>
        <taxon>Gammaproteobacteria</taxon>
        <taxon>Vibrionales</taxon>
        <taxon>Vibrionaceae</taxon>
        <taxon>Photobacterium</taxon>
    </lineage>
</organism>
<gene>
    <name evidence="1" type="ORF">DA092_10475</name>
</gene>
<sequence>MIFKEISLSNFKGIEKEVSIPLAPITLLFGGNSAGKSTVLQSFLYLYELLVNKNVDPTGSVKQGKNCLLNGFNNLIYKKDLSREMSIRLKLDVSEIILNTYLSESDEQYIESSLAQTDSFILNEPSIDDISIRFVIAHNGKEPFLKSLFIEINDEPLFELRQEENSPNIWMFIEQEYISSLDSIYGDSSISNIILEGVGGKTFVTLTGFKSLIDILTSSIKVANNDWSTSELYSSNPRVGKIIGEAILSQLICDPINILKKEICKLCHIGPIRKTPIRGYAPNNTPQDWYSGLAGWDRFAYSDDELKNRVNYFFGSSGFNTKYSFKVDGKYSNISVYDNSLDIENEPSELGIGISQVFPFVVAACDSKTKLLSIEQPELHIHPGWQLAISDLLIKAMKDSSDRMFLIETHSEELMLRLLSRVRWNESDERFDSNLVISPESLSVICVYQHEGNPYYQRQHVTLDGDFELDWPEGFFEERYGEV</sequence>
<comment type="caution">
    <text evidence="1">The sequence shown here is derived from an EMBL/GenBank/DDBJ whole genome shotgun (WGS) entry which is preliminary data.</text>
</comment>
<protein>
    <submittedName>
        <fullName evidence="1">Uncharacterized protein</fullName>
    </submittedName>
</protein>
<proteinExistence type="predicted"/>
<dbReference type="EMBL" id="PZOJ01000088">
    <property type="protein sequence ID" value="TMX75374.1"/>
    <property type="molecule type" value="Genomic_DNA"/>
</dbReference>
<reference evidence="1" key="1">
    <citation type="submission" date="2018-03" db="EMBL/GenBank/DDBJ databases">
        <title>Genomic characterization of a polymicrobial infection associated with a disease outbreak in Pacific white shrimp (Litopenaeus vannamei).</title>
        <authorList>
            <person name="Turner J.W."/>
            <person name="Bachand P.T."/>
            <person name="Tallman J."/>
            <person name="Elledge N.C."/>
            <person name="Pinnell L.J."/>
            <person name="Laughlin R.C."/>
            <person name="Zimba P.V."/>
        </authorList>
    </citation>
    <scope>NUCLEOTIDE SEQUENCE</scope>
    <source>
        <strain evidence="1">Hep-2b-22</strain>
    </source>
</reference>
<keyword evidence="2" id="KW-1185">Reference proteome</keyword>
<name>A0ACD3SYL7_PHODM</name>
<dbReference type="Proteomes" id="UP000718715">
    <property type="component" value="Unassembled WGS sequence"/>
</dbReference>